<accession>A0A9W8KUL5</accession>
<proteinExistence type="predicted"/>
<sequence>MDEFINSIKSQTINLDNLDSACTLFNIPFLFWYKNAKRSSWDHFMPPSILKSAFFKALMDFPLLAGYIKTDSTGSSCIEIDSGNLNMPEYTDTDCDVDFETLQDSGYNTKMLSSIFADKCISPAPPGLYGGFIKMITANVLRLKDYSGVVLFIGIAHCAVDGYGYCGFINRWAEIAKWMQHSSTVGLLIPERTFIHDRSIHYTGTYSHCDKLENSVQKVMTSGSFLSRWIAWISPESQGRLFKGMSILANCKGLYFHITADVLKTLRESVKKCAAPNASQYSDNDILSALIVMTIGQSMRKIADEKQNKAVAKAFSSLFGIKSGSAEDIMTMVAVDMRPRLNCCGVMDFMGNLAFSRNITTLQDTLQMENTYESLAMIASSIRQIVDSTSKEYVSQYKYMYNRETDCYMRHTLHNIKHRNKILISSHTRFSYYKVDFGSGIPTKVRPMLYAFPNIIIVMPCYPGVNGYELSFSLTKDMADKVLQNELWMGLVDNVDYNI</sequence>
<name>A0A9W8KUL5_9FUNG</name>
<dbReference type="OrthoDB" id="1862401at2759"/>
<dbReference type="Gene3D" id="3.30.559.10">
    <property type="entry name" value="Chloramphenicol acetyltransferase-like domain"/>
    <property type="match status" value="2"/>
</dbReference>
<evidence type="ECO:0000313" key="3">
    <source>
        <dbReference type="Proteomes" id="UP001151518"/>
    </source>
</evidence>
<protein>
    <submittedName>
        <fullName evidence="2">Uncharacterized protein</fullName>
    </submittedName>
</protein>
<dbReference type="GO" id="GO:0016747">
    <property type="term" value="F:acyltransferase activity, transferring groups other than amino-acyl groups"/>
    <property type="evidence" value="ECO:0007669"/>
    <property type="project" value="TreeGrafter"/>
</dbReference>
<dbReference type="InterPro" id="IPR023213">
    <property type="entry name" value="CAT-like_dom_sf"/>
</dbReference>
<reference evidence="2" key="1">
    <citation type="submission" date="2022-07" db="EMBL/GenBank/DDBJ databases">
        <title>Phylogenomic reconstructions and comparative analyses of Kickxellomycotina fungi.</title>
        <authorList>
            <person name="Reynolds N.K."/>
            <person name="Stajich J.E."/>
            <person name="Barry K."/>
            <person name="Grigoriev I.V."/>
            <person name="Crous P."/>
            <person name="Smith M.E."/>
        </authorList>
    </citation>
    <scope>NUCLEOTIDE SEQUENCE</scope>
    <source>
        <strain evidence="2">NRRL 3115</strain>
    </source>
</reference>
<comment type="caution">
    <text evidence="2">The sequence shown here is derived from an EMBL/GenBank/DDBJ whole genome shotgun (WGS) entry which is preliminary data.</text>
</comment>
<dbReference type="Proteomes" id="UP001151518">
    <property type="component" value="Unassembled WGS sequence"/>
</dbReference>
<dbReference type="PANTHER" id="PTHR31642">
    <property type="entry name" value="TRICHOTHECENE 3-O-ACETYLTRANSFERASE"/>
    <property type="match status" value="1"/>
</dbReference>
<dbReference type="Pfam" id="PF02458">
    <property type="entry name" value="Transferase"/>
    <property type="match status" value="2"/>
</dbReference>
<evidence type="ECO:0000313" key="2">
    <source>
        <dbReference type="EMBL" id="KAJ2671382.1"/>
    </source>
</evidence>
<gene>
    <name evidence="2" type="ORF">GGI25_005500</name>
</gene>
<dbReference type="EMBL" id="JANBTW010000103">
    <property type="protein sequence ID" value="KAJ2671382.1"/>
    <property type="molecule type" value="Genomic_DNA"/>
</dbReference>
<dbReference type="PANTHER" id="PTHR31642:SF310">
    <property type="entry name" value="FATTY ALCOHOL:CAFFEOYL-COA ACYLTRANSFERASE"/>
    <property type="match status" value="1"/>
</dbReference>
<keyword evidence="1" id="KW-0808">Transferase</keyword>
<organism evidence="2 3">
    <name type="scientific">Coemansia spiralis</name>
    <dbReference type="NCBI Taxonomy" id="417178"/>
    <lineage>
        <taxon>Eukaryota</taxon>
        <taxon>Fungi</taxon>
        <taxon>Fungi incertae sedis</taxon>
        <taxon>Zoopagomycota</taxon>
        <taxon>Kickxellomycotina</taxon>
        <taxon>Kickxellomycetes</taxon>
        <taxon>Kickxellales</taxon>
        <taxon>Kickxellaceae</taxon>
        <taxon>Coemansia</taxon>
    </lineage>
</organism>
<dbReference type="InterPro" id="IPR050317">
    <property type="entry name" value="Plant_Fungal_Acyltransferase"/>
</dbReference>
<dbReference type="GO" id="GO:0044550">
    <property type="term" value="P:secondary metabolite biosynthetic process"/>
    <property type="evidence" value="ECO:0007669"/>
    <property type="project" value="TreeGrafter"/>
</dbReference>
<evidence type="ECO:0000256" key="1">
    <source>
        <dbReference type="ARBA" id="ARBA00022679"/>
    </source>
</evidence>
<dbReference type="AlphaFoldDB" id="A0A9W8KUL5"/>